<accession>A0A1G7DQ97</accession>
<keyword evidence="2" id="KW-1185">Reference proteome</keyword>
<organism evidence="1 2">
    <name type="scientific">Mucilaginibacter pineti</name>
    <dbReference type="NCBI Taxonomy" id="1391627"/>
    <lineage>
        <taxon>Bacteria</taxon>
        <taxon>Pseudomonadati</taxon>
        <taxon>Bacteroidota</taxon>
        <taxon>Sphingobacteriia</taxon>
        <taxon>Sphingobacteriales</taxon>
        <taxon>Sphingobacteriaceae</taxon>
        <taxon>Mucilaginibacter</taxon>
    </lineage>
</organism>
<evidence type="ECO:0000313" key="1">
    <source>
        <dbReference type="EMBL" id="SDE53667.1"/>
    </source>
</evidence>
<gene>
    <name evidence="1" type="ORF">SAMN05216464_10775</name>
</gene>
<dbReference type="AlphaFoldDB" id="A0A1G7DQ97"/>
<reference evidence="1 2" key="1">
    <citation type="submission" date="2016-10" db="EMBL/GenBank/DDBJ databases">
        <authorList>
            <person name="de Groot N.N."/>
        </authorList>
    </citation>
    <scope>NUCLEOTIDE SEQUENCE [LARGE SCALE GENOMIC DNA]</scope>
    <source>
        <strain evidence="1 2">47C3B</strain>
    </source>
</reference>
<dbReference type="STRING" id="1391627.SAMN05216464_10775"/>
<protein>
    <submittedName>
        <fullName evidence="1">Uncharacterized protein</fullName>
    </submittedName>
</protein>
<name>A0A1G7DQ97_9SPHI</name>
<dbReference type="Proteomes" id="UP000199072">
    <property type="component" value="Unassembled WGS sequence"/>
</dbReference>
<dbReference type="EMBL" id="FNAI01000007">
    <property type="protein sequence ID" value="SDE53667.1"/>
    <property type="molecule type" value="Genomic_DNA"/>
</dbReference>
<proteinExistence type="predicted"/>
<evidence type="ECO:0000313" key="2">
    <source>
        <dbReference type="Proteomes" id="UP000199072"/>
    </source>
</evidence>
<sequence length="103" mass="12450">MRTFKEITELMILFSRRNLHYTDYQWTAYTQNDPRVNGKPDNTPFAKEEGNEVVYLINKLMILWDYRFANTGNKMEKLIHDKLPPEIHTQEDVQQWLKSNLKF</sequence>